<feature type="transmembrane region" description="Helical" evidence="7">
    <location>
        <begin position="45"/>
        <end position="68"/>
    </location>
</feature>
<feature type="transmembrane region" description="Helical" evidence="7">
    <location>
        <begin position="124"/>
        <end position="155"/>
    </location>
</feature>
<dbReference type="Proteomes" id="UP000310121">
    <property type="component" value="Unassembled WGS sequence"/>
</dbReference>
<evidence type="ECO:0000256" key="4">
    <source>
        <dbReference type="ARBA" id="ARBA00022824"/>
    </source>
</evidence>
<keyword evidence="3 7" id="KW-0812">Transmembrane</keyword>
<dbReference type="SUPFAM" id="SSF144091">
    <property type="entry name" value="Rhomboid-like"/>
    <property type="match status" value="1"/>
</dbReference>
<proteinExistence type="inferred from homology"/>
<keyword evidence="6 7" id="KW-0472">Membrane</keyword>
<comment type="similarity">
    <text evidence="2 7">Belongs to the derlin family.</text>
</comment>
<dbReference type="InterPro" id="IPR007599">
    <property type="entry name" value="DER1"/>
</dbReference>
<dbReference type="PANTHER" id="PTHR11009">
    <property type="entry name" value="DER1-LIKE PROTEIN, DERLIN"/>
    <property type="match status" value="1"/>
</dbReference>
<protein>
    <recommendedName>
        <fullName evidence="7">Derlin</fullName>
    </recommendedName>
</protein>
<keyword evidence="4 7" id="KW-0256">Endoplasmic reticulum</keyword>
<evidence type="ECO:0000256" key="5">
    <source>
        <dbReference type="ARBA" id="ARBA00022989"/>
    </source>
</evidence>
<dbReference type="EMBL" id="QZBN01001603">
    <property type="protein sequence ID" value="THZ20437.1"/>
    <property type="molecule type" value="Genomic_DNA"/>
</dbReference>
<evidence type="ECO:0000256" key="1">
    <source>
        <dbReference type="ARBA" id="ARBA00004477"/>
    </source>
</evidence>
<sequence length="258" mass="29564">MPSLVATFRIHTHNMAAMLGGAAGGDLGALPLEQWFFEMPICTRWWTTATVVTGLLVQCHVLTPFQLFYSFRAVFVRSQYWRLFTTFIYFGPLSLNLLFHIFFIQRYARMLEESAQSQAHFTWMLAYAATTLLCLAPLVSVVFLGSILSSTLVYIWSRRHPDVQLSFLGLFIFRAPFLPWVMIALSVVMHGQWPKDELCGIAVGHVWYFFNDIYPANHNGSRPLDPPLWWQRLIRGNAVVDAEIRQQRADTTAAVQVQ</sequence>
<evidence type="ECO:0000313" key="8">
    <source>
        <dbReference type="EMBL" id="THZ20437.1"/>
    </source>
</evidence>
<accession>A0A4S9T9L7</accession>
<evidence type="ECO:0000313" key="9">
    <source>
        <dbReference type="Proteomes" id="UP000310121"/>
    </source>
</evidence>
<comment type="subcellular location">
    <subcellularLocation>
        <location evidence="1 7">Endoplasmic reticulum membrane</location>
        <topology evidence="1 7">Multi-pass membrane protein</topology>
    </subcellularLocation>
</comment>
<dbReference type="GO" id="GO:0005789">
    <property type="term" value="C:endoplasmic reticulum membrane"/>
    <property type="evidence" value="ECO:0007669"/>
    <property type="project" value="UniProtKB-SubCell"/>
</dbReference>
<comment type="caution">
    <text evidence="8">The sequence shown here is derived from an EMBL/GenBank/DDBJ whole genome shotgun (WGS) entry which is preliminary data.</text>
</comment>
<organism evidence="8 9">
    <name type="scientific">Aureobasidium pullulans</name>
    <name type="common">Black yeast</name>
    <name type="synonym">Pullularia pullulans</name>
    <dbReference type="NCBI Taxonomy" id="5580"/>
    <lineage>
        <taxon>Eukaryota</taxon>
        <taxon>Fungi</taxon>
        <taxon>Dikarya</taxon>
        <taxon>Ascomycota</taxon>
        <taxon>Pezizomycotina</taxon>
        <taxon>Dothideomycetes</taxon>
        <taxon>Dothideomycetidae</taxon>
        <taxon>Dothideales</taxon>
        <taxon>Saccotheciaceae</taxon>
        <taxon>Aureobasidium</taxon>
    </lineage>
</organism>
<feature type="transmembrane region" description="Helical" evidence="7">
    <location>
        <begin position="80"/>
        <end position="104"/>
    </location>
</feature>
<comment type="function">
    <text evidence="7">May be involved in the degradation of misfolded endoplasmic reticulum (ER) luminal proteins.</text>
</comment>
<evidence type="ECO:0000256" key="3">
    <source>
        <dbReference type="ARBA" id="ARBA00022692"/>
    </source>
</evidence>
<evidence type="ECO:0000256" key="7">
    <source>
        <dbReference type="RuleBase" id="RU363059"/>
    </source>
</evidence>
<dbReference type="AlphaFoldDB" id="A0A4S9T9L7"/>
<gene>
    <name evidence="8" type="ORF">D6C90_09601</name>
</gene>
<feature type="transmembrane region" description="Helical" evidence="7">
    <location>
        <begin position="167"/>
        <end position="189"/>
    </location>
</feature>
<name>A0A4S9T9L7_AURPU</name>
<keyword evidence="5 7" id="KW-1133">Transmembrane helix</keyword>
<dbReference type="InterPro" id="IPR035952">
    <property type="entry name" value="Rhomboid-like_sf"/>
</dbReference>
<dbReference type="Pfam" id="PF04511">
    <property type="entry name" value="DER1"/>
    <property type="match status" value="1"/>
</dbReference>
<evidence type="ECO:0000256" key="6">
    <source>
        <dbReference type="ARBA" id="ARBA00023136"/>
    </source>
</evidence>
<reference evidence="8 9" key="1">
    <citation type="submission" date="2018-10" db="EMBL/GenBank/DDBJ databases">
        <title>Fifty Aureobasidium pullulans genomes reveal a recombining polyextremotolerant generalist.</title>
        <authorList>
            <person name="Gostincar C."/>
            <person name="Turk M."/>
            <person name="Zajc J."/>
            <person name="Gunde-Cimerman N."/>
        </authorList>
    </citation>
    <scope>NUCLEOTIDE SEQUENCE [LARGE SCALE GENOMIC DNA]</scope>
    <source>
        <strain evidence="8 9">EXF-3844</strain>
    </source>
</reference>
<evidence type="ECO:0000256" key="2">
    <source>
        <dbReference type="ARBA" id="ARBA00008917"/>
    </source>
</evidence>
<dbReference type="GO" id="GO:0006950">
    <property type="term" value="P:response to stress"/>
    <property type="evidence" value="ECO:0007669"/>
    <property type="project" value="UniProtKB-ARBA"/>
</dbReference>